<dbReference type="Pfam" id="PF13439">
    <property type="entry name" value="Glyco_transf_4"/>
    <property type="match status" value="1"/>
</dbReference>
<dbReference type="Gene3D" id="3.40.50.2000">
    <property type="entry name" value="Glycogen Phosphorylase B"/>
    <property type="match status" value="2"/>
</dbReference>
<evidence type="ECO:0000313" key="4">
    <source>
        <dbReference type="Proteomes" id="UP001204798"/>
    </source>
</evidence>
<evidence type="ECO:0000259" key="1">
    <source>
        <dbReference type="Pfam" id="PF00534"/>
    </source>
</evidence>
<dbReference type="EC" id="2.4.1.-" evidence="3"/>
<dbReference type="Pfam" id="PF00534">
    <property type="entry name" value="Glycos_transf_1"/>
    <property type="match status" value="1"/>
</dbReference>
<feature type="domain" description="Glycosyltransferase subfamily 4-like N-terminal" evidence="2">
    <location>
        <begin position="17"/>
        <end position="175"/>
    </location>
</feature>
<evidence type="ECO:0000259" key="2">
    <source>
        <dbReference type="Pfam" id="PF13439"/>
    </source>
</evidence>
<reference evidence="3 4" key="1">
    <citation type="submission" date="2022-08" db="EMBL/GenBank/DDBJ databases">
        <title>Bacterial and archaeal communities from various locations to study Microbial Dark Matter (Phase II).</title>
        <authorList>
            <person name="Stepanauskas R."/>
        </authorList>
    </citation>
    <scope>NUCLEOTIDE SEQUENCE [LARGE SCALE GENOMIC DNA]</scope>
    <source>
        <strain evidence="3 4">PD1</strain>
    </source>
</reference>
<gene>
    <name evidence="3" type="ORF">M2350_002702</name>
</gene>
<evidence type="ECO:0000313" key="3">
    <source>
        <dbReference type="EMBL" id="MCS3920273.1"/>
    </source>
</evidence>
<dbReference type="GO" id="GO:0016757">
    <property type="term" value="F:glycosyltransferase activity"/>
    <property type="evidence" value="ECO:0007669"/>
    <property type="project" value="UniProtKB-KW"/>
</dbReference>
<dbReference type="Proteomes" id="UP001204798">
    <property type="component" value="Unassembled WGS sequence"/>
</dbReference>
<sequence>MAKRILLLSGEFPPFAGGIANAAVNLARALVKEGCSVSVIAPAYGRNDKEFDRRETYRIYRLPLMRLRYVRMLPMAPVILAIAFKERPEFILAMRATREGVIALIVGKLLGIPYLVFAHGLEFARFSPNSLSWRICRQIYEQAGAILAISEPTQTILAERGFDRGKVHIVHLGVSDQIFEPVPTLTNWNGQSFKGRQVILSVSRLVERKGVDKVIEALPFVLERCPNALYVVVGDGPYREQLVQLAEEKGVADKVLFAGRVPDIRPFYHTCDVFVLPTREGRKGDIEGLGLVYLEAAACGKPVVASLVGGVADAVVPNETALIVDPLDPQDIANAIVKVLTDKELARKLGEAGRERVLREFTYDKVARKVLQIVAQVEKQRSQSNERDAQ</sequence>
<keyword evidence="3" id="KW-0328">Glycosyltransferase</keyword>
<protein>
    <submittedName>
        <fullName evidence="3">Phosphatidylinositol alpha-1,6-mannosyltransferase</fullName>
        <ecNumber evidence="3">2.4.1.-</ecNumber>
    </submittedName>
</protein>
<accession>A0ABT2EQN4</accession>
<organism evidence="3 4">
    <name type="scientific">Candidatus Fervidibacter sacchari</name>
    <dbReference type="NCBI Taxonomy" id="1448929"/>
    <lineage>
        <taxon>Bacteria</taxon>
        <taxon>Candidatus Fervidibacterota</taxon>
        <taxon>Candidatus Fervidibacter</taxon>
    </lineage>
</organism>
<keyword evidence="3" id="KW-0808">Transferase</keyword>
<dbReference type="CDD" id="cd03801">
    <property type="entry name" value="GT4_PimA-like"/>
    <property type="match status" value="1"/>
</dbReference>
<dbReference type="PANTHER" id="PTHR45947">
    <property type="entry name" value="SULFOQUINOVOSYL TRANSFERASE SQD2"/>
    <property type="match status" value="1"/>
</dbReference>
<name>A0ABT2EQN4_9BACT</name>
<dbReference type="EMBL" id="JANUCP010000005">
    <property type="protein sequence ID" value="MCS3920273.1"/>
    <property type="molecule type" value="Genomic_DNA"/>
</dbReference>
<dbReference type="RefSeq" id="WP_259098850.1">
    <property type="nucleotide sequence ID" value="NZ_CP130454.1"/>
</dbReference>
<comment type="caution">
    <text evidence="3">The sequence shown here is derived from an EMBL/GenBank/DDBJ whole genome shotgun (WGS) entry which is preliminary data.</text>
</comment>
<keyword evidence="4" id="KW-1185">Reference proteome</keyword>
<dbReference type="PANTHER" id="PTHR45947:SF3">
    <property type="entry name" value="SULFOQUINOVOSYL TRANSFERASE SQD2"/>
    <property type="match status" value="1"/>
</dbReference>
<dbReference type="InterPro" id="IPR050194">
    <property type="entry name" value="Glycosyltransferase_grp1"/>
</dbReference>
<proteinExistence type="predicted"/>
<dbReference type="InterPro" id="IPR001296">
    <property type="entry name" value="Glyco_trans_1"/>
</dbReference>
<dbReference type="InterPro" id="IPR028098">
    <property type="entry name" value="Glyco_trans_4-like_N"/>
</dbReference>
<dbReference type="SUPFAM" id="SSF53756">
    <property type="entry name" value="UDP-Glycosyltransferase/glycogen phosphorylase"/>
    <property type="match status" value="1"/>
</dbReference>
<feature type="domain" description="Glycosyl transferase family 1" evidence="1">
    <location>
        <begin position="192"/>
        <end position="356"/>
    </location>
</feature>